<evidence type="ECO:0000256" key="2">
    <source>
        <dbReference type="ARBA" id="ARBA00023163"/>
    </source>
</evidence>
<sequence length="307" mass="35789">MKLERLISIIYRLLNNEIVSASELAAKYKVSQRTIYRDIDIICAAGIPVVSYHGANGGYGIMEAYKMEKSLLGSYDVASLVTVLNSLSRVFKDDRAAETIHRLQTVDNGDRAPTMTMDIGSWGVYNDFLRLLRTAIIERFVVKFEYINAKNERAARVVEPVNLSYKFNTWYLYGYCRTRKDYREFKLSRIAELDSTEEKFHNKHDVRIEQSERPYRMYDRTLEIVLRVSANSLAHSLDVFAEADRRFDEDGSLTLVLRVSRDTRDSPYEWVVSRILSFGTGIEIIEPPELRLYVKERIEQMLEKYRD</sequence>
<organism evidence="4 5">
    <name type="scientific">Cohnella herbarum</name>
    <dbReference type="NCBI Taxonomy" id="2728023"/>
    <lineage>
        <taxon>Bacteria</taxon>
        <taxon>Bacillati</taxon>
        <taxon>Bacillota</taxon>
        <taxon>Bacilli</taxon>
        <taxon>Bacillales</taxon>
        <taxon>Paenibacillaceae</taxon>
        <taxon>Cohnella</taxon>
    </lineage>
</organism>
<dbReference type="InterPro" id="IPR026881">
    <property type="entry name" value="WYL_dom"/>
</dbReference>
<dbReference type="EMBL" id="CP051680">
    <property type="protein sequence ID" value="QJD84877.1"/>
    <property type="molecule type" value="Genomic_DNA"/>
</dbReference>
<dbReference type="InterPro" id="IPR036390">
    <property type="entry name" value="WH_DNA-bd_sf"/>
</dbReference>
<dbReference type="PIRSF" id="PIRSF016838">
    <property type="entry name" value="PafC"/>
    <property type="match status" value="1"/>
</dbReference>
<dbReference type="InterPro" id="IPR001034">
    <property type="entry name" value="DeoR_HTH"/>
</dbReference>
<dbReference type="PROSITE" id="PS51000">
    <property type="entry name" value="HTH_DEOR_2"/>
    <property type="match status" value="1"/>
</dbReference>
<evidence type="ECO:0000256" key="1">
    <source>
        <dbReference type="ARBA" id="ARBA00023015"/>
    </source>
</evidence>
<gene>
    <name evidence="4" type="ORF">HH215_17955</name>
</gene>
<dbReference type="AlphaFoldDB" id="A0A7Z2ZNA7"/>
<keyword evidence="2" id="KW-0804">Transcription</keyword>
<keyword evidence="5" id="KW-1185">Reference proteome</keyword>
<dbReference type="Pfam" id="PF13280">
    <property type="entry name" value="WYL"/>
    <property type="match status" value="1"/>
</dbReference>
<evidence type="ECO:0000313" key="4">
    <source>
        <dbReference type="EMBL" id="QJD84877.1"/>
    </source>
</evidence>
<dbReference type="InterPro" id="IPR028349">
    <property type="entry name" value="PafC-like"/>
</dbReference>
<dbReference type="Pfam" id="PF25583">
    <property type="entry name" value="WCX"/>
    <property type="match status" value="1"/>
</dbReference>
<feature type="domain" description="HTH deoR-type" evidence="3">
    <location>
        <begin position="2"/>
        <end position="57"/>
    </location>
</feature>
<protein>
    <submittedName>
        <fullName evidence="4">YafY family transcriptional regulator</fullName>
    </submittedName>
</protein>
<dbReference type="PANTHER" id="PTHR34580:SF1">
    <property type="entry name" value="PROTEIN PAFC"/>
    <property type="match status" value="1"/>
</dbReference>
<dbReference type="Proteomes" id="UP000502248">
    <property type="component" value="Chromosome"/>
</dbReference>
<dbReference type="GO" id="GO:0003700">
    <property type="term" value="F:DNA-binding transcription factor activity"/>
    <property type="evidence" value="ECO:0007669"/>
    <property type="project" value="InterPro"/>
</dbReference>
<evidence type="ECO:0000259" key="3">
    <source>
        <dbReference type="PROSITE" id="PS51000"/>
    </source>
</evidence>
<dbReference type="PANTHER" id="PTHR34580">
    <property type="match status" value="1"/>
</dbReference>
<dbReference type="Gene3D" id="1.10.10.10">
    <property type="entry name" value="Winged helix-like DNA-binding domain superfamily/Winged helix DNA-binding domain"/>
    <property type="match status" value="1"/>
</dbReference>
<name>A0A7Z2ZNA7_9BACL</name>
<dbReference type="InterPro" id="IPR013196">
    <property type="entry name" value="HTH_11"/>
</dbReference>
<accession>A0A7Z2ZNA7</accession>
<dbReference type="InterPro" id="IPR057727">
    <property type="entry name" value="WCX_dom"/>
</dbReference>
<dbReference type="SUPFAM" id="SSF46785">
    <property type="entry name" value="Winged helix' DNA-binding domain"/>
    <property type="match status" value="1"/>
</dbReference>
<reference evidence="4 5" key="1">
    <citation type="submission" date="2020-04" db="EMBL/GenBank/DDBJ databases">
        <title>Genome sequencing of novel species.</title>
        <authorList>
            <person name="Heo J."/>
            <person name="Kim S.-J."/>
            <person name="Kim J.-S."/>
            <person name="Hong S.-B."/>
            <person name="Kwon S.-W."/>
        </authorList>
    </citation>
    <scope>NUCLEOTIDE SEQUENCE [LARGE SCALE GENOMIC DNA]</scope>
    <source>
        <strain evidence="4 5">MFER-1</strain>
    </source>
</reference>
<dbReference type="KEGG" id="cheb:HH215_17955"/>
<dbReference type="Pfam" id="PF08279">
    <property type="entry name" value="HTH_11"/>
    <property type="match status" value="1"/>
</dbReference>
<dbReference type="InterPro" id="IPR036388">
    <property type="entry name" value="WH-like_DNA-bd_sf"/>
</dbReference>
<dbReference type="RefSeq" id="WP_169281157.1">
    <property type="nucleotide sequence ID" value="NZ_CP051680.1"/>
</dbReference>
<evidence type="ECO:0000313" key="5">
    <source>
        <dbReference type="Proteomes" id="UP000502248"/>
    </source>
</evidence>
<dbReference type="InterPro" id="IPR051534">
    <property type="entry name" value="CBASS_pafABC_assoc_protein"/>
</dbReference>
<keyword evidence="1" id="KW-0805">Transcription regulation</keyword>
<dbReference type="PROSITE" id="PS52050">
    <property type="entry name" value="WYL"/>
    <property type="match status" value="1"/>
</dbReference>
<proteinExistence type="predicted"/>